<proteinExistence type="predicted"/>
<comment type="function">
    <text evidence="1">May be involved in environmental stress response.</text>
</comment>
<dbReference type="Pfam" id="PF01754">
    <property type="entry name" value="zf-A20"/>
    <property type="match status" value="1"/>
</dbReference>
<evidence type="ECO:0000259" key="6">
    <source>
        <dbReference type="PROSITE" id="PS51036"/>
    </source>
</evidence>
<dbReference type="AlphaFoldDB" id="A0A6N2BES5"/>
<protein>
    <recommendedName>
        <fullName evidence="9">AN1-type domain-containing protein</fullName>
    </recommendedName>
</protein>
<evidence type="ECO:0000256" key="5">
    <source>
        <dbReference type="PROSITE-ProRule" id="PRU00449"/>
    </source>
</evidence>
<evidence type="ECO:0000256" key="4">
    <source>
        <dbReference type="ARBA" id="ARBA00022833"/>
    </source>
</evidence>
<keyword evidence="2" id="KW-0479">Metal-binding</keyword>
<dbReference type="InterPro" id="IPR002653">
    <property type="entry name" value="Znf_A20"/>
</dbReference>
<dbReference type="SUPFAM" id="SSF118310">
    <property type="entry name" value="AN1-like Zinc finger"/>
    <property type="match status" value="1"/>
</dbReference>
<dbReference type="GO" id="GO:0008270">
    <property type="term" value="F:zinc ion binding"/>
    <property type="evidence" value="ECO:0007669"/>
    <property type="project" value="UniProtKB-KW"/>
</dbReference>
<comment type="caution">
    <text evidence="8">The sequence shown here is derived from an EMBL/GenBank/DDBJ whole genome shotgun (WGS) entry which is preliminary data.</text>
</comment>
<dbReference type="PANTHER" id="PTHR10634:SF128">
    <property type="entry name" value="ZINC FINGER A20 AND AN1 DOMAIN-CONTAINING STRESS-ASSOCIATED PROTEIN 8"/>
    <property type="match status" value="1"/>
</dbReference>
<evidence type="ECO:0008006" key="9">
    <source>
        <dbReference type="Google" id="ProtNLM"/>
    </source>
</evidence>
<dbReference type="Gene3D" id="4.10.1110.10">
    <property type="entry name" value="AN1-like Zinc finger"/>
    <property type="match status" value="1"/>
</dbReference>
<dbReference type="Pfam" id="PF01428">
    <property type="entry name" value="zf-AN1"/>
    <property type="match status" value="1"/>
</dbReference>
<dbReference type="FunFam" id="4.10.1110.10:FF:000001">
    <property type="entry name" value="Zinc finger AN1-type containing 6"/>
    <property type="match status" value="1"/>
</dbReference>
<dbReference type="SMART" id="SM00154">
    <property type="entry name" value="ZnF_AN1"/>
    <property type="match status" value="1"/>
</dbReference>
<dbReference type="EMBL" id="RXGB01003386">
    <property type="protein sequence ID" value="TMW92290.1"/>
    <property type="molecule type" value="Genomic_DNA"/>
</dbReference>
<evidence type="ECO:0000256" key="2">
    <source>
        <dbReference type="ARBA" id="ARBA00022723"/>
    </source>
</evidence>
<dbReference type="SMART" id="SM00259">
    <property type="entry name" value="ZnF_A20"/>
    <property type="match status" value="1"/>
</dbReference>
<reference evidence="8" key="1">
    <citation type="submission" date="2019-05" db="EMBL/GenBank/DDBJ databases">
        <title>The de novo reference genome and transcriptome assemblies of the wild tomato species Solanum chilense.</title>
        <authorList>
            <person name="Stam R."/>
            <person name="Nosenko T."/>
            <person name="Hoerger A.C."/>
            <person name="Stephan W."/>
            <person name="Seidel M.A."/>
            <person name="Kuhn J.M.M."/>
            <person name="Haberer G."/>
            <person name="Tellier A."/>
        </authorList>
    </citation>
    <scope>NUCLEOTIDE SEQUENCE</scope>
    <source>
        <tissue evidence="8">Mature leaves</tissue>
    </source>
</reference>
<evidence type="ECO:0000313" key="8">
    <source>
        <dbReference type="EMBL" id="TMW92290.1"/>
    </source>
</evidence>
<dbReference type="SUPFAM" id="SSF57716">
    <property type="entry name" value="Glucocorticoid receptor-like (DNA-binding domain)"/>
    <property type="match status" value="1"/>
</dbReference>
<dbReference type="PANTHER" id="PTHR10634">
    <property type="entry name" value="AN1-TYPE ZINC FINGER PROTEIN"/>
    <property type="match status" value="1"/>
</dbReference>
<feature type="domain" description="A20-type" evidence="6">
    <location>
        <begin position="7"/>
        <end position="41"/>
    </location>
</feature>
<dbReference type="PROSITE" id="PS51036">
    <property type="entry name" value="ZF_A20"/>
    <property type="match status" value="1"/>
</dbReference>
<keyword evidence="3 5" id="KW-0863">Zinc-finger</keyword>
<evidence type="ECO:0000259" key="7">
    <source>
        <dbReference type="PROSITE" id="PS51039"/>
    </source>
</evidence>
<gene>
    <name evidence="8" type="ORF">EJD97_013236</name>
</gene>
<dbReference type="Gene3D" id="1.20.5.4770">
    <property type="match status" value="1"/>
</dbReference>
<evidence type="ECO:0000256" key="1">
    <source>
        <dbReference type="ARBA" id="ARBA00003732"/>
    </source>
</evidence>
<dbReference type="InterPro" id="IPR000058">
    <property type="entry name" value="Znf_AN1"/>
</dbReference>
<name>A0A6N2BES5_SOLCI</name>
<sequence>MTSCGKVENPILCAKGCGFYGTSSNNNLCSQCYKAFLKEEEAKNVAVLSKKISSLTCQDDSKGTTEDIESTMKIKQRCMTCNKKVGLIGFSCRCKGMFCSVHKYPEEHACTFDYKSSGRVTLAKENPLCRRDKLENRI</sequence>
<feature type="domain" description="AN1-type" evidence="7">
    <location>
        <begin position="72"/>
        <end position="118"/>
    </location>
</feature>
<dbReference type="InterPro" id="IPR035896">
    <property type="entry name" value="AN1-like_Znf"/>
</dbReference>
<accession>A0A6N2BES5</accession>
<organism evidence="8">
    <name type="scientific">Solanum chilense</name>
    <name type="common">Tomato</name>
    <name type="synonym">Lycopersicon chilense</name>
    <dbReference type="NCBI Taxonomy" id="4083"/>
    <lineage>
        <taxon>Eukaryota</taxon>
        <taxon>Viridiplantae</taxon>
        <taxon>Streptophyta</taxon>
        <taxon>Embryophyta</taxon>
        <taxon>Tracheophyta</taxon>
        <taxon>Spermatophyta</taxon>
        <taxon>Magnoliopsida</taxon>
        <taxon>eudicotyledons</taxon>
        <taxon>Gunneridae</taxon>
        <taxon>Pentapetalae</taxon>
        <taxon>asterids</taxon>
        <taxon>lamiids</taxon>
        <taxon>Solanales</taxon>
        <taxon>Solanaceae</taxon>
        <taxon>Solanoideae</taxon>
        <taxon>Solaneae</taxon>
        <taxon>Solanum</taxon>
        <taxon>Solanum subgen. Lycopersicon</taxon>
    </lineage>
</organism>
<dbReference type="InterPro" id="IPR050652">
    <property type="entry name" value="AN1_A20_ZnFinger"/>
</dbReference>
<dbReference type="PROSITE" id="PS51039">
    <property type="entry name" value="ZF_AN1"/>
    <property type="match status" value="1"/>
</dbReference>
<dbReference type="GO" id="GO:0003677">
    <property type="term" value="F:DNA binding"/>
    <property type="evidence" value="ECO:0007669"/>
    <property type="project" value="InterPro"/>
</dbReference>
<evidence type="ECO:0000256" key="3">
    <source>
        <dbReference type="ARBA" id="ARBA00022771"/>
    </source>
</evidence>
<keyword evidence="4" id="KW-0862">Zinc</keyword>